<evidence type="ECO:0008006" key="4">
    <source>
        <dbReference type="Google" id="ProtNLM"/>
    </source>
</evidence>
<evidence type="ECO:0000313" key="3">
    <source>
        <dbReference type="Proteomes" id="UP000275401"/>
    </source>
</evidence>
<dbReference type="EMBL" id="RIBZ01000241">
    <property type="protein sequence ID" value="RNG23297.1"/>
    <property type="molecule type" value="Genomic_DNA"/>
</dbReference>
<feature type="signal peptide" evidence="1">
    <location>
        <begin position="1"/>
        <end position="25"/>
    </location>
</feature>
<dbReference type="AlphaFoldDB" id="A0A3M8W1K2"/>
<dbReference type="Proteomes" id="UP000275401">
    <property type="component" value="Unassembled WGS sequence"/>
</dbReference>
<evidence type="ECO:0000313" key="2">
    <source>
        <dbReference type="EMBL" id="RNG23297.1"/>
    </source>
</evidence>
<name>A0A3M8W1K2_9ACTN</name>
<gene>
    <name evidence="2" type="ORF">EEJ42_18710</name>
</gene>
<proteinExistence type="predicted"/>
<keyword evidence="3" id="KW-1185">Reference proteome</keyword>
<organism evidence="2 3">
    <name type="scientific">Streptomyces botrytidirepellens</name>
    <dbReference type="NCBI Taxonomy" id="2486417"/>
    <lineage>
        <taxon>Bacteria</taxon>
        <taxon>Bacillati</taxon>
        <taxon>Actinomycetota</taxon>
        <taxon>Actinomycetes</taxon>
        <taxon>Kitasatosporales</taxon>
        <taxon>Streptomycetaceae</taxon>
        <taxon>Streptomyces</taxon>
    </lineage>
</organism>
<comment type="caution">
    <text evidence="2">The sequence shown here is derived from an EMBL/GenBank/DDBJ whole genome shotgun (WGS) entry which is preliminary data.</text>
</comment>
<reference evidence="2 3" key="1">
    <citation type="submission" date="2018-11" db="EMBL/GenBank/DDBJ databases">
        <title>The Potential of Streptomyces as Biocontrol Agents against the Tomato grey mould, Botrytis cinerea (Gray mold) Frontiers in Microbiology.</title>
        <authorList>
            <person name="Li D."/>
        </authorList>
    </citation>
    <scope>NUCLEOTIDE SEQUENCE [LARGE SCALE GENOMIC DNA]</scope>
    <source>
        <strain evidence="2 3">NEAU-LD23</strain>
    </source>
</reference>
<accession>A0A3M8W1K2</accession>
<keyword evidence="1" id="KW-0732">Signal</keyword>
<evidence type="ECO:0000256" key="1">
    <source>
        <dbReference type="SAM" id="SignalP"/>
    </source>
</evidence>
<feature type="chain" id="PRO_5039239384" description="Secreted protein" evidence="1">
    <location>
        <begin position="26"/>
        <end position="71"/>
    </location>
</feature>
<protein>
    <recommendedName>
        <fullName evidence="4">Secreted protein</fullName>
    </recommendedName>
</protein>
<dbReference type="RefSeq" id="WP_123101058.1">
    <property type="nucleotide sequence ID" value="NZ_RIBZ01000241.1"/>
</dbReference>
<sequence>MSNRFLIMAPIVGSAVHLCQWPSHAAAAEAGASTAVLGATAEGRALYTSLGRRTASPVTGILHRPDAAPVG</sequence>